<accession>A0ABP6QBQ1</accession>
<dbReference type="RefSeq" id="WP_344828708.1">
    <property type="nucleotide sequence ID" value="NZ_BAAAUV010000007.1"/>
</dbReference>
<evidence type="ECO:0000313" key="2">
    <source>
        <dbReference type="EMBL" id="GAA3212392.1"/>
    </source>
</evidence>
<keyword evidence="3" id="KW-1185">Reference proteome</keyword>
<keyword evidence="1" id="KW-0732">Signal</keyword>
<evidence type="ECO:0008006" key="4">
    <source>
        <dbReference type="Google" id="ProtNLM"/>
    </source>
</evidence>
<evidence type="ECO:0000313" key="3">
    <source>
        <dbReference type="Proteomes" id="UP001501237"/>
    </source>
</evidence>
<organism evidence="2 3">
    <name type="scientific">Actinocorallia longicatena</name>
    <dbReference type="NCBI Taxonomy" id="111803"/>
    <lineage>
        <taxon>Bacteria</taxon>
        <taxon>Bacillati</taxon>
        <taxon>Actinomycetota</taxon>
        <taxon>Actinomycetes</taxon>
        <taxon>Streptosporangiales</taxon>
        <taxon>Thermomonosporaceae</taxon>
        <taxon>Actinocorallia</taxon>
    </lineage>
</organism>
<name>A0ABP6QBQ1_9ACTN</name>
<evidence type="ECO:0000256" key="1">
    <source>
        <dbReference type="SAM" id="SignalP"/>
    </source>
</evidence>
<proteinExistence type="predicted"/>
<dbReference type="Proteomes" id="UP001501237">
    <property type="component" value="Unassembled WGS sequence"/>
</dbReference>
<reference evidence="3" key="1">
    <citation type="journal article" date="2019" name="Int. J. Syst. Evol. Microbiol.">
        <title>The Global Catalogue of Microorganisms (GCM) 10K type strain sequencing project: providing services to taxonomists for standard genome sequencing and annotation.</title>
        <authorList>
            <consortium name="The Broad Institute Genomics Platform"/>
            <consortium name="The Broad Institute Genome Sequencing Center for Infectious Disease"/>
            <person name="Wu L."/>
            <person name="Ma J."/>
        </authorList>
    </citation>
    <scope>NUCLEOTIDE SEQUENCE [LARGE SCALE GENOMIC DNA]</scope>
    <source>
        <strain evidence="3">JCM 9377</strain>
    </source>
</reference>
<gene>
    <name evidence="2" type="ORF">GCM10010468_31700</name>
</gene>
<dbReference type="EMBL" id="BAAAUV010000007">
    <property type="protein sequence ID" value="GAA3212392.1"/>
    <property type="molecule type" value="Genomic_DNA"/>
</dbReference>
<sequence length="127" mass="12931">MRLLALVSLALLLPLTACTGSDGADRKAACAEIQATIDALGRTTVPETAGTGSQTFAQTYAEAAKQFRATAANTTDQPLKSAANSVADALDALTDAVSLGRPPGPQITTRVATTADALQKLCTPSQN</sequence>
<feature type="signal peptide" evidence="1">
    <location>
        <begin position="1"/>
        <end position="19"/>
    </location>
</feature>
<feature type="chain" id="PRO_5046139210" description="Lipoprotein" evidence="1">
    <location>
        <begin position="20"/>
        <end position="127"/>
    </location>
</feature>
<protein>
    <recommendedName>
        <fullName evidence="4">Lipoprotein</fullName>
    </recommendedName>
</protein>
<comment type="caution">
    <text evidence="2">The sequence shown here is derived from an EMBL/GenBank/DDBJ whole genome shotgun (WGS) entry which is preliminary data.</text>
</comment>